<gene>
    <name evidence="18" type="ORF">Cgig2_027931</name>
</gene>
<dbReference type="FunFam" id="3.80.10.10:FF:000642">
    <property type="entry name" value="Leucine-rich receptor-like protein kinase family protein"/>
    <property type="match status" value="1"/>
</dbReference>
<evidence type="ECO:0000256" key="12">
    <source>
        <dbReference type="ARBA" id="ARBA00023136"/>
    </source>
</evidence>
<dbReference type="Pfam" id="PF13855">
    <property type="entry name" value="LRR_8"/>
    <property type="match status" value="1"/>
</dbReference>
<dbReference type="Pfam" id="PF00069">
    <property type="entry name" value="Pkinase"/>
    <property type="match status" value="1"/>
</dbReference>
<dbReference type="SUPFAM" id="SSF52058">
    <property type="entry name" value="L domain-like"/>
    <property type="match status" value="1"/>
</dbReference>
<evidence type="ECO:0000256" key="5">
    <source>
        <dbReference type="ARBA" id="ARBA00022692"/>
    </source>
</evidence>
<feature type="signal peptide" evidence="16">
    <location>
        <begin position="1"/>
        <end position="29"/>
    </location>
</feature>
<evidence type="ECO:0000256" key="6">
    <source>
        <dbReference type="ARBA" id="ARBA00022729"/>
    </source>
</evidence>
<keyword evidence="6 16" id="KW-0732">Signal</keyword>
<dbReference type="InterPro" id="IPR013210">
    <property type="entry name" value="LRR_N_plant-typ"/>
</dbReference>
<dbReference type="PROSITE" id="PS00107">
    <property type="entry name" value="PROTEIN_KINASE_ATP"/>
    <property type="match status" value="1"/>
</dbReference>
<dbReference type="FunFam" id="3.30.200.20:FF:000512">
    <property type="entry name" value="Receptor-like protein kinase HSL1"/>
    <property type="match status" value="1"/>
</dbReference>
<dbReference type="CDD" id="cd14066">
    <property type="entry name" value="STKc_IRAK"/>
    <property type="match status" value="1"/>
</dbReference>
<dbReference type="Pfam" id="PF08263">
    <property type="entry name" value="LRRNT_2"/>
    <property type="match status" value="1"/>
</dbReference>
<sequence length="1027" mass="113346">MSKTPLSFLIILLPFLFLLLISQPFLVISQSPPSDQEILLNIKKQWGNQPSLQSWDSTTSHCRWPGITCTGGGETVTGISLVNRDIDQEIPPSICDLKNLTTLDLSYNNLPGEFPTFLYKCATLQHLDLSQNTFVGQLPNDINNLSPQLQHLDLSSNNFTGDIPSSIAQLKGLQFLNLGSNLFNGTFPSELANLVNLENLFLAYNPFSPMQLPKEFGMLSSLKFLWMTDCNLIGEIPESFGNLSSLEHLDLVHNNLVGEIPSELFSLKNLTYLYLYKNQLSRGLPTSIQASNLKEIDISMNNLTGTIPEAIGALPKLEVLNLFSNQFHGVLPPSIGKIPTLKTLKIWSNSFSGPLPPELGLHSILEDFEVSNNGFTGQLPENLCSGKSLVGIVAANNQLNGSIPSSLGQCNSLWTLQLQNNSFSGEVPEGLWTMQNMSIILLGGNRFSGHLPDKLAWNLTRVEISNNRFSGKIPQSVENWRNLVVFEASNNLISGTVPLDLTSLSQIDTLFLDGNQLSGELPSEIISWNRLTNLNLANNQLSGPIPPALGSLPVLNSLDLSNNQFSGQIPPELGNLRLTSFNLSSNQLTGGLPYGLDNDAYEDSFLHTRLCSNNGVSNLPKCSTYYRKNAKNLSSKYLALISVLALVAFLAALYFTWFTIKELRKRQNREDLATWKLTSFHRVDFTEEKILGNLTESNLIGSGGYGKVYRIPVNRSGDSVAVKKIWSNRKMSNTSEKEFLAEVQILGTIRHSNIIKLLCCVSSEDSKLLVYEYMANQSLDQWIHGGKQKSISSADGMVNQMSLNWPARLRIAIGAAQGLSYMHHDCSPPIIHRDVKSSNILLDSHFNAKIADFGLAKILAKPGGQPHTVSAVAGSFGYMAPEYCYTTKVNEKIDVYSFGVVLLELVTGKEPHTGDEHSNLAEWAWRHYSGGQPVVEALDEEVQEPCYLDEMANVFKIGLMCTSTLPSSRPSMKEVLQVLRRCSALEGSGRKKSGNEYDFAPLLGTGKYMSSRVNSKKAVEEDDYSMV</sequence>
<evidence type="ECO:0000256" key="8">
    <source>
        <dbReference type="ARBA" id="ARBA00022741"/>
    </source>
</evidence>
<dbReference type="FunFam" id="3.80.10.10:FF:000077">
    <property type="entry name" value="LRR receptor-like serine/threonine-protein kinase ERL1"/>
    <property type="match status" value="1"/>
</dbReference>
<comment type="subcellular location">
    <subcellularLocation>
        <location evidence="1">Membrane</location>
        <topology evidence="1">Single-pass type I membrane protein</topology>
    </subcellularLocation>
</comment>
<dbReference type="PANTHER" id="PTHR48056">
    <property type="entry name" value="LRR RECEPTOR-LIKE SERINE/THREONINE-PROTEIN KINASE-RELATED"/>
    <property type="match status" value="1"/>
</dbReference>
<dbReference type="PROSITE" id="PS51450">
    <property type="entry name" value="LRR"/>
    <property type="match status" value="1"/>
</dbReference>
<evidence type="ECO:0000256" key="2">
    <source>
        <dbReference type="ARBA" id="ARBA00008684"/>
    </source>
</evidence>
<dbReference type="OrthoDB" id="676979at2759"/>
<dbReference type="SUPFAM" id="SSF52047">
    <property type="entry name" value="RNI-like"/>
    <property type="match status" value="1"/>
</dbReference>
<dbReference type="InterPro" id="IPR055414">
    <property type="entry name" value="LRR_R13L4/SHOC2-like"/>
</dbReference>
<evidence type="ECO:0000313" key="18">
    <source>
        <dbReference type="EMBL" id="KAJ8445850.1"/>
    </source>
</evidence>
<dbReference type="FunFam" id="1.10.510.10:FF:000714">
    <property type="entry name" value="Kinase family with leucine-rich repeat domain-containing protein"/>
    <property type="match status" value="1"/>
</dbReference>
<proteinExistence type="inferred from homology"/>
<evidence type="ECO:0000256" key="15">
    <source>
        <dbReference type="SAM" id="Phobius"/>
    </source>
</evidence>
<keyword evidence="7" id="KW-0677">Repeat</keyword>
<organism evidence="18 19">
    <name type="scientific">Carnegiea gigantea</name>
    <dbReference type="NCBI Taxonomy" id="171969"/>
    <lineage>
        <taxon>Eukaryota</taxon>
        <taxon>Viridiplantae</taxon>
        <taxon>Streptophyta</taxon>
        <taxon>Embryophyta</taxon>
        <taxon>Tracheophyta</taxon>
        <taxon>Spermatophyta</taxon>
        <taxon>Magnoliopsida</taxon>
        <taxon>eudicotyledons</taxon>
        <taxon>Gunneridae</taxon>
        <taxon>Pentapetalae</taxon>
        <taxon>Caryophyllales</taxon>
        <taxon>Cactineae</taxon>
        <taxon>Cactaceae</taxon>
        <taxon>Cactoideae</taxon>
        <taxon>Echinocereeae</taxon>
        <taxon>Carnegiea</taxon>
    </lineage>
</organism>
<dbReference type="Pfam" id="PF23598">
    <property type="entry name" value="LRR_14"/>
    <property type="match status" value="1"/>
</dbReference>
<dbReference type="SUPFAM" id="SSF56112">
    <property type="entry name" value="Protein kinase-like (PK-like)"/>
    <property type="match status" value="1"/>
</dbReference>
<reference evidence="18" key="1">
    <citation type="submission" date="2022-04" db="EMBL/GenBank/DDBJ databases">
        <title>Carnegiea gigantea Genome sequencing and assembly v2.</title>
        <authorList>
            <person name="Copetti D."/>
            <person name="Sanderson M.J."/>
            <person name="Burquez A."/>
            <person name="Wojciechowski M.F."/>
        </authorList>
    </citation>
    <scope>NUCLEOTIDE SEQUENCE</scope>
    <source>
        <strain evidence="18">SGP5-SGP5p</strain>
        <tissue evidence="18">Aerial part</tissue>
    </source>
</reference>
<comment type="caution">
    <text evidence="18">The sequence shown here is derived from an EMBL/GenBank/DDBJ whole genome shotgun (WGS) entry which is preliminary data.</text>
</comment>
<dbReference type="GO" id="GO:0016020">
    <property type="term" value="C:membrane"/>
    <property type="evidence" value="ECO:0007669"/>
    <property type="project" value="UniProtKB-SubCell"/>
</dbReference>
<evidence type="ECO:0000256" key="7">
    <source>
        <dbReference type="ARBA" id="ARBA00022737"/>
    </source>
</evidence>
<name>A0A9Q1KLJ6_9CARY</name>
<keyword evidence="12 15" id="KW-0472">Membrane</keyword>
<dbReference type="InterPro" id="IPR011009">
    <property type="entry name" value="Kinase-like_dom_sf"/>
</dbReference>
<dbReference type="Proteomes" id="UP001153076">
    <property type="component" value="Unassembled WGS sequence"/>
</dbReference>
<feature type="transmembrane region" description="Helical" evidence="15">
    <location>
        <begin position="637"/>
        <end position="660"/>
    </location>
</feature>
<evidence type="ECO:0000256" key="9">
    <source>
        <dbReference type="ARBA" id="ARBA00022777"/>
    </source>
</evidence>
<dbReference type="InterPro" id="IPR000719">
    <property type="entry name" value="Prot_kinase_dom"/>
</dbReference>
<dbReference type="EMBL" id="JAKOGI010000070">
    <property type="protein sequence ID" value="KAJ8445850.1"/>
    <property type="molecule type" value="Genomic_DNA"/>
</dbReference>
<keyword evidence="9" id="KW-0418">Kinase</keyword>
<dbReference type="GO" id="GO:0005524">
    <property type="term" value="F:ATP binding"/>
    <property type="evidence" value="ECO:0007669"/>
    <property type="project" value="UniProtKB-UniRule"/>
</dbReference>
<evidence type="ECO:0000256" key="16">
    <source>
        <dbReference type="SAM" id="SignalP"/>
    </source>
</evidence>
<evidence type="ECO:0000256" key="4">
    <source>
        <dbReference type="ARBA" id="ARBA00022679"/>
    </source>
</evidence>
<dbReference type="PROSITE" id="PS50011">
    <property type="entry name" value="PROTEIN_KINASE_DOM"/>
    <property type="match status" value="1"/>
</dbReference>
<keyword evidence="4" id="KW-0808">Transferase</keyword>
<dbReference type="Gene3D" id="3.80.10.10">
    <property type="entry name" value="Ribonuclease Inhibitor"/>
    <property type="match status" value="5"/>
</dbReference>
<protein>
    <recommendedName>
        <fullName evidence="17">Protein kinase domain-containing protein</fullName>
    </recommendedName>
</protein>
<dbReference type="InterPro" id="IPR001611">
    <property type="entry name" value="Leu-rich_rpt"/>
</dbReference>
<accession>A0A9Q1KLJ6</accession>
<keyword evidence="19" id="KW-1185">Reference proteome</keyword>
<keyword evidence="11 15" id="KW-1133">Transmembrane helix</keyword>
<keyword evidence="3" id="KW-0433">Leucine-rich repeat</keyword>
<comment type="similarity">
    <text evidence="2">Belongs to the protein kinase superfamily. Ser/Thr protein kinase family.</text>
</comment>
<evidence type="ECO:0000256" key="3">
    <source>
        <dbReference type="ARBA" id="ARBA00022614"/>
    </source>
</evidence>
<dbReference type="AlphaFoldDB" id="A0A9Q1KLJ6"/>
<dbReference type="SMART" id="SM00369">
    <property type="entry name" value="LRR_TYP"/>
    <property type="match status" value="7"/>
</dbReference>
<dbReference type="GO" id="GO:0033612">
    <property type="term" value="F:receptor serine/threonine kinase binding"/>
    <property type="evidence" value="ECO:0007669"/>
    <property type="project" value="TreeGrafter"/>
</dbReference>
<keyword evidence="10 14" id="KW-0067">ATP-binding</keyword>
<dbReference type="InterPro" id="IPR032675">
    <property type="entry name" value="LRR_dom_sf"/>
</dbReference>
<dbReference type="PANTHER" id="PTHR48056:SF29">
    <property type="entry name" value="RECEPTOR-LIKE PROTEIN KINASE HSL1"/>
    <property type="match status" value="1"/>
</dbReference>
<dbReference type="GO" id="GO:0004672">
    <property type="term" value="F:protein kinase activity"/>
    <property type="evidence" value="ECO:0007669"/>
    <property type="project" value="InterPro"/>
</dbReference>
<dbReference type="FunFam" id="3.80.10.10:FF:000041">
    <property type="entry name" value="LRR receptor-like serine/threonine-protein kinase ERECTA"/>
    <property type="match status" value="1"/>
</dbReference>
<keyword evidence="5 15" id="KW-0812">Transmembrane</keyword>
<feature type="domain" description="Protein kinase" evidence="17">
    <location>
        <begin position="694"/>
        <end position="985"/>
    </location>
</feature>
<dbReference type="InterPro" id="IPR003591">
    <property type="entry name" value="Leu-rich_rpt_typical-subtyp"/>
</dbReference>
<dbReference type="InterPro" id="IPR050647">
    <property type="entry name" value="Plant_LRR-RLKs"/>
</dbReference>
<dbReference type="PROSITE" id="PS00108">
    <property type="entry name" value="PROTEIN_KINASE_ST"/>
    <property type="match status" value="1"/>
</dbReference>
<feature type="chain" id="PRO_5040203916" description="Protein kinase domain-containing protein" evidence="16">
    <location>
        <begin position="30"/>
        <end position="1027"/>
    </location>
</feature>
<evidence type="ECO:0000256" key="14">
    <source>
        <dbReference type="PROSITE-ProRule" id="PRU10141"/>
    </source>
</evidence>
<evidence type="ECO:0000259" key="17">
    <source>
        <dbReference type="PROSITE" id="PS50011"/>
    </source>
</evidence>
<evidence type="ECO:0000256" key="11">
    <source>
        <dbReference type="ARBA" id="ARBA00022989"/>
    </source>
</evidence>
<evidence type="ECO:0000256" key="1">
    <source>
        <dbReference type="ARBA" id="ARBA00004479"/>
    </source>
</evidence>
<dbReference type="InterPro" id="IPR017441">
    <property type="entry name" value="Protein_kinase_ATP_BS"/>
</dbReference>
<dbReference type="Gene3D" id="1.10.510.10">
    <property type="entry name" value="Transferase(Phosphotransferase) domain 1"/>
    <property type="match status" value="1"/>
</dbReference>
<dbReference type="InterPro" id="IPR008271">
    <property type="entry name" value="Ser/Thr_kinase_AS"/>
</dbReference>
<keyword evidence="8 14" id="KW-0547">Nucleotide-binding</keyword>
<evidence type="ECO:0000256" key="10">
    <source>
        <dbReference type="ARBA" id="ARBA00022840"/>
    </source>
</evidence>
<evidence type="ECO:0000313" key="19">
    <source>
        <dbReference type="Proteomes" id="UP001153076"/>
    </source>
</evidence>
<dbReference type="SMART" id="SM00220">
    <property type="entry name" value="S_TKc"/>
    <property type="match status" value="1"/>
</dbReference>
<feature type="binding site" evidence="14">
    <location>
        <position position="724"/>
    </location>
    <ligand>
        <name>ATP</name>
        <dbReference type="ChEBI" id="CHEBI:30616"/>
    </ligand>
</feature>
<dbReference type="FunFam" id="3.80.10.10:FF:000221">
    <property type="entry name" value="Leucine-rich repeat receptor-like protein kinase PXL1"/>
    <property type="match status" value="1"/>
</dbReference>
<dbReference type="Pfam" id="PF00560">
    <property type="entry name" value="LRR_1"/>
    <property type="match status" value="7"/>
</dbReference>
<keyword evidence="13" id="KW-0325">Glycoprotein</keyword>
<dbReference type="Gene3D" id="3.30.200.20">
    <property type="entry name" value="Phosphorylase Kinase, domain 1"/>
    <property type="match status" value="1"/>
</dbReference>
<evidence type="ECO:0000256" key="13">
    <source>
        <dbReference type="ARBA" id="ARBA00023180"/>
    </source>
</evidence>